<dbReference type="InterPro" id="IPR006685">
    <property type="entry name" value="MscS_channel_2nd"/>
</dbReference>
<evidence type="ECO:0000256" key="3">
    <source>
        <dbReference type="ARBA" id="ARBA00022989"/>
    </source>
</evidence>
<feature type="transmembrane region" description="Helical" evidence="5">
    <location>
        <begin position="81"/>
        <end position="110"/>
    </location>
</feature>
<dbReference type="PANTHER" id="PTHR30566">
    <property type="entry name" value="YNAI-RELATED MECHANOSENSITIVE ION CHANNEL"/>
    <property type="match status" value="1"/>
</dbReference>
<feature type="domain" description="Mechanosensitive ion channel MscS" evidence="6">
    <location>
        <begin position="180"/>
        <end position="246"/>
    </location>
</feature>
<sequence length="356" mass="37206">MPVLDLLALAGIAVGVSLVVAAIASLALLAGAFAATRSRARIAEVRKPLRWPVAALAFVIALSVSTGATGLQAGLGGGGPVLAQLLVIAGIAAGAWLLVRLLGVASDAVLHRFSAADHGRRARKVATQVGILRRVLAVVVVVVAFGAALFTFEAARVAGTSLLASAGLASLVAGLAAQSLLGNVFAGIQLVASDAIRVDDVVVVEGEWGTIEEITLTYVVVRIWDDRRLVLPSTYFTTTPFENWTRTTSEVMGAVELDVDWTVPVEAMREELARILDGHPQWDGRDSALQVTGAVGGSVRVRVLVTAEDGGALAGLQHDVRERLVAWLREQHPDAMPRQRLAVAEAGPEAVREVAG</sequence>
<reference evidence="8" key="1">
    <citation type="journal article" date="2019" name="Int. J. Syst. Evol. Microbiol.">
        <title>The Global Catalogue of Microorganisms (GCM) 10K type strain sequencing project: providing services to taxonomists for standard genome sequencing and annotation.</title>
        <authorList>
            <consortium name="The Broad Institute Genomics Platform"/>
            <consortium name="The Broad Institute Genome Sequencing Center for Infectious Disease"/>
            <person name="Wu L."/>
            <person name="Ma J."/>
        </authorList>
    </citation>
    <scope>NUCLEOTIDE SEQUENCE [LARGE SCALE GENOMIC DNA]</scope>
    <source>
        <strain evidence="8">CGMCC 1.6960</strain>
    </source>
</reference>
<evidence type="ECO:0000313" key="8">
    <source>
        <dbReference type="Proteomes" id="UP000626982"/>
    </source>
</evidence>
<name>A0ABQ2KFQ8_9MICO</name>
<evidence type="ECO:0000259" key="6">
    <source>
        <dbReference type="Pfam" id="PF00924"/>
    </source>
</evidence>
<dbReference type="EMBL" id="BMLM01000001">
    <property type="protein sequence ID" value="GGN80513.1"/>
    <property type="molecule type" value="Genomic_DNA"/>
</dbReference>
<keyword evidence="4 5" id="KW-0472">Membrane</keyword>
<gene>
    <name evidence="7" type="ORF">GCM10010968_08380</name>
</gene>
<dbReference type="Gene3D" id="1.10.287.1260">
    <property type="match status" value="1"/>
</dbReference>
<dbReference type="Proteomes" id="UP000626982">
    <property type="component" value="Unassembled WGS sequence"/>
</dbReference>
<comment type="caution">
    <text evidence="7">The sequence shown here is derived from an EMBL/GenBank/DDBJ whole genome shotgun (WGS) entry which is preliminary data.</text>
</comment>
<dbReference type="Gene3D" id="2.30.30.60">
    <property type="match status" value="1"/>
</dbReference>
<feature type="transmembrane region" description="Helical" evidence="5">
    <location>
        <begin position="6"/>
        <end position="33"/>
    </location>
</feature>
<comment type="subcellular location">
    <subcellularLocation>
        <location evidence="1">Membrane</location>
    </subcellularLocation>
</comment>
<proteinExistence type="predicted"/>
<dbReference type="Pfam" id="PF00924">
    <property type="entry name" value="MS_channel_2nd"/>
    <property type="match status" value="1"/>
</dbReference>
<accession>A0ABQ2KFQ8</accession>
<evidence type="ECO:0000313" key="7">
    <source>
        <dbReference type="EMBL" id="GGN80513.1"/>
    </source>
</evidence>
<keyword evidence="2 5" id="KW-0812">Transmembrane</keyword>
<dbReference type="SUPFAM" id="SSF50182">
    <property type="entry name" value="Sm-like ribonucleoproteins"/>
    <property type="match status" value="1"/>
</dbReference>
<feature type="transmembrane region" description="Helical" evidence="5">
    <location>
        <begin position="53"/>
        <end position="75"/>
    </location>
</feature>
<dbReference type="InterPro" id="IPR023408">
    <property type="entry name" value="MscS_beta-dom_sf"/>
</dbReference>
<evidence type="ECO:0000256" key="5">
    <source>
        <dbReference type="SAM" id="Phobius"/>
    </source>
</evidence>
<evidence type="ECO:0000256" key="4">
    <source>
        <dbReference type="ARBA" id="ARBA00023136"/>
    </source>
</evidence>
<dbReference type="RefSeq" id="WP_188716358.1">
    <property type="nucleotide sequence ID" value="NZ_BAABBD010000001.1"/>
</dbReference>
<feature type="transmembrane region" description="Helical" evidence="5">
    <location>
        <begin position="131"/>
        <end position="152"/>
    </location>
</feature>
<protein>
    <submittedName>
        <fullName evidence="7">Mechanosensitive ion channel protein MscS</fullName>
    </submittedName>
</protein>
<keyword evidence="3 5" id="KW-1133">Transmembrane helix</keyword>
<evidence type="ECO:0000256" key="2">
    <source>
        <dbReference type="ARBA" id="ARBA00022692"/>
    </source>
</evidence>
<organism evidence="7 8">
    <name type="scientific">Agrococcus terreus</name>
    <dbReference type="NCBI Taxonomy" id="574649"/>
    <lineage>
        <taxon>Bacteria</taxon>
        <taxon>Bacillati</taxon>
        <taxon>Actinomycetota</taxon>
        <taxon>Actinomycetes</taxon>
        <taxon>Micrococcales</taxon>
        <taxon>Microbacteriaceae</taxon>
        <taxon>Agrococcus</taxon>
    </lineage>
</organism>
<evidence type="ECO:0000256" key="1">
    <source>
        <dbReference type="ARBA" id="ARBA00004370"/>
    </source>
</evidence>
<feature type="transmembrane region" description="Helical" evidence="5">
    <location>
        <begin position="158"/>
        <end position="177"/>
    </location>
</feature>
<dbReference type="PANTHER" id="PTHR30566:SF25">
    <property type="entry name" value="INNER MEMBRANE PROTEIN"/>
    <property type="match status" value="1"/>
</dbReference>
<dbReference type="InterPro" id="IPR010920">
    <property type="entry name" value="LSM_dom_sf"/>
</dbReference>
<keyword evidence="8" id="KW-1185">Reference proteome</keyword>